<protein>
    <submittedName>
        <fullName evidence="1">Membrane protein</fullName>
    </submittedName>
</protein>
<name>A0A1L6TAS8_PISSA</name>
<sequence>MGAVLIMGMLILEAVIIAVLFWFMGMRSRGKKIKLLTEHVQVLKNKNKERLQVLIQFITHKTKFEEPEKVAPQVIQLEGVIYQQIITLLLNFKLEEFVALEKSIERLSFLNQEFNFEEEAVDDGDTSLDMSMEEDIEGSE</sequence>
<dbReference type="AlphaFoldDB" id="A0A1L6TAS8"/>
<dbReference type="EMBL" id="CP012508">
    <property type="protein sequence ID" value="ALB22391.1"/>
    <property type="molecule type" value="Genomic_DNA"/>
</dbReference>
<organism evidence="1 2">
    <name type="scientific">Piscirickettsia salmonis</name>
    <dbReference type="NCBI Taxonomy" id="1238"/>
    <lineage>
        <taxon>Bacteria</taxon>
        <taxon>Pseudomonadati</taxon>
        <taxon>Pseudomonadota</taxon>
        <taxon>Gammaproteobacteria</taxon>
        <taxon>Thiotrichales</taxon>
        <taxon>Piscirickettsiaceae</taxon>
        <taxon>Piscirickettsia</taxon>
    </lineage>
</organism>
<reference evidence="1 2" key="1">
    <citation type="journal article" date="2014" name="Genome Announc.">
        <title>Comparative Genome Analysis of Two Isolates of the Fish Pathogen Piscirickettsia salmonis from Different Hosts Reveals Major Differences in Virulence-Associated Secretion Systems.</title>
        <authorList>
            <person name="Bohle H."/>
            <person name="Henriquez P."/>
            <person name="Grothusen H."/>
            <person name="Navas E."/>
            <person name="Sandoval A."/>
            <person name="Bustamante F."/>
            <person name="Bustos P."/>
            <person name="Mancilla M."/>
        </authorList>
    </citation>
    <scope>NUCLEOTIDE SEQUENCE [LARGE SCALE GENOMIC DNA]</scope>
    <source>
        <strain evidence="2">B1-32597</strain>
    </source>
</reference>
<evidence type="ECO:0000313" key="2">
    <source>
        <dbReference type="Proteomes" id="UP000029558"/>
    </source>
</evidence>
<gene>
    <name evidence="1" type="ORF">KU39_1208</name>
</gene>
<dbReference type="Proteomes" id="UP000029558">
    <property type="component" value="Chromosome"/>
</dbReference>
<dbReference type="RefSeq" id="WP_017376422.1">
    <property type="nucleotide sequence ID" value="NZ_CP012508.1"/>
</dbReference>
<accession>A0A1L6TAS8</accession>
<proteinExistence type="predicted"/>
<evidence type="ECO:0000313" key="1">
    <source>
        <dbReference type="EMBL" id="ALB22391.1"/>
    </source>
</evidence>